<dbReference type="InterPro" id="IPR006135">
    <property type="entry name" value="T3SS_substrate_exporter"/>
</dbReference>
<protein>
    <recommendedName>
        <fullName evidence="3 13">Flagellar biosynthetic protein FlhB</fullName>
    </recommendedName>
</protein>
<keyword evidence="6 13" id="KW-0812">Transmembrane</keyword>
<dbReference type="GO" id="GO:0009306">
    <property type="term" value="P:protein secretion"/>
    <property type="evidence" value="ECO:0007669"/>
    <property type="project" value="InterPro"/>
</dbReference>
<gene>
    <name evidence="13" type="primary">flhB</name>
    <name evidence="15" type="ORF">EDC22_101403</name>
</gene>
<dbReference type="Gene3D" id="3.40.1690.10">
    <property type="entry name" value="secretion proteins EscU"/>
    <property type="match status" value="1"/>
</dbReference>
<evidence type="ECO:0000256" key="1">
    <source>
        <dbReference type="ARBA" id="ARBA00004651"/>
    </source>
</evidence>
<dbReference type="PANTHER" id="PTHR30531">
    <property type="entry name" value="FLAGELLAR BIOSYNTHETIC PROTEIN FLHB"/>
    <property type="match status" value="1"/>
</dbReference>
<accession>A0A4R3MHM6</accession>
<keyword evidence="8 13" id="KW-0653">Protein transport</keyword>
<sequence>MAEQDDAEKSEDPTQRRLEEAHKKGDVAKSQEINTWFVLSGATLVILAFAQGMAGTLAGYFGGMLGNLGAISLSAPDTRGLFVQVILATLAAIGIPFAVLAAAALAGNLIQHRLVWSLDPVTPKLSKISPLAGFKRLFSAQSLVNFVKGLLKLVIVAAVMFLIVWPDRDRLDTLMTLDPADLLTVVQALALKLLAGVIAVMTVVAGLDFAWQHHSWYQRQRMSLREIKDEYKQAEGDPMIRAKLRQVRAERSRKRMMAQVPQATVVITNPTHYAVALRYTTGQNAPVCVAKGVDRIALRIREIAEEHGVPVVENPPLARTLHAAVDVDAEIAPEHYKAVAQIIGYVMQMKARAAWRTNRP</sequence>
<evidence type="ECO:0000313" key="15">
    <source>
        <dbReference type="EMBL" id="TCT13535.1"/>
    </source>
</evidence>
<keyword evidence="9 13" id="KW-1133">Transmembrane helix</keyword>
<evidence type="ECO:0000256" key="10">
    <source>
        <dbReference type="ARBA" id="ARBA00023136"/>
    </source>
</evidence>
<dbReference type="PRINTS" id="PR00950">
    <property type="entry name" value="TYPE3IMSPROT"/>
</dbReference>
<dbReference type="SUPFAM" id="SSF160544">
    <property type="entry name" value="EscU C-terminal domain-like"/>
    <property type="match status" value="1"/>
</dbReference>
<dbReference type="RefSeq" id="WP_132804913.1">
    <property type="nucleotide sequence ID" value="NZ_SMAK01000001.1"/>
</dbReference>
<reference evidence="15 16" key="1">
    <citation type="submission" date="2019-03" db="EMBL/GenBank/DDBJ databases">
        <title>Genomic Encyclopedia of Type Strains, Phase IV (KMG-IV): sequencing the most valuable type-strain genomes for metagenomic binning, comparative biology and taxonomic classification.</title>
        <authorList>
            <person name="Goeker M."/>
        </authorList>
    </citation>
    <scope>NUCLEOTIDE SEQUENCE [LARGE SCALE GENOMIC DNA]</scope>
    <source>
        <strain evidence="15 16">DSM 19345</strain>
    </source>
</reference>
<dbReference type="InterPro" id="IPR006136">
    <property type="entry name" value="FlhB"/>
</dbReference>
<proteinExistence type="inferred from homology"/>
<comment type="caution">
    <text evidence="15">The sequence shown here is derived from an EMBL/GenBank/DDBJ whole genome shotgun (WGS) entry which is preliminary data.</text>
</comment>
<dbReference type="GO" id="GO:0044780">
    <property type="term" value="P:bacterial-type flagellum assembly"/>
    <property type="evidence" value="ECO:0007669"/>
    <property type="project" value="InterPro"/>
</dbReference>
<evidence type="ECO:0000313" key="16">
    <source>
        <dbReference type="Proteomes" id="UP000295678"/>
    </source>
</evidence>
<keyword evidence="7 13" id="KW-1005">Bacterial flagellum biogenesis</keyword>
<comment type="subcellular location">
    <subcellularLocation>
        <location evidence="1">Cell membrane</location>
        <topology evidence="1">Multi-pass membrane protein</topology>
    </subcellularLocation>
</comment>
<dbReference type="EMBL" id="SMAK01000001">
    <property type="protein sequence ID" value="TCT13535.1"/>
    <property type="molecule type" value="Genomic_DNA"/>
</dbReference>
<comment type="similarity">
    <text evidence="2 13">Belongs to the type III secretion exporter family.</text>
</comment>
<keyword evidence="15" id="KW-0969">Cilium</keyword>
<dbReference type="PANTHER" id="PTHR30531:SF12">
    <property type="entry name" value="FLAGELLAR BIOSYNTHETIC PROTEIN FLHB"/>
    <property type="match status" value="1"/>
</dbReference>
<feature type="transmembrane region" description="Helical" evidence="13">
    <location>
        <begin position="36"/>
        <end position="61"/>
    </location>
</feature>
<comment type="function">
    <text evidence="12 13">Required for formation of the rod structure in the basal body of the flagellar apparatus. Together with FliI and FliH, may constitute the export apparatus of flagellin.</text>
</comment>
<dbReference type="AlphaFoldDB" id="A0A4R3MHM6"/>
<feature type="transmembrane region" description="Helical" evidence="13">
    <location>
        <begin position="143"/>
        <end position="165"/>
    </location>
</feature>
<organism evidence="15 16">
    <name type="scientific">Tepidamorphus gemmatus</name>
    <dbReference type="NCBI Taxonomy" id="747076"/>
    <lineage>
        <taxon>Bacteria</taxon>
        <taxon>Pseudomonadati</taxon>
        <taxon>Pseudomonadota</taxon>
        <taxon>Alphaproteobacteria</taxon>
        <taxon>Hyphomicrobiales</taxon>
        <taxon>Tepidamorphaceae</taxon>
        <taxon>Tepidamorphus</taxon>
    </lineage>
</organism>
<evidence type="ECO:0000256" key="2">
    <source>
        <dbReference type="ARBA" id="ARBA00010690"/>
    </source>
</evidence>
<evidence type="ECO:0000256" key="11">
    <source>
        <dbReference type="ARBA" id="ARBA00023225"/>
    </source>
</evidence>
<keyword evidence="11 13" id="KW-1006">Bacterial flagellum protein export</keyword>
<feature type="region of interest" description="Disordered" evidence="14">
    <location>
        <begin position="1"/>
        <end position="24"/>
    </location>
</feature>
<keyword evidence="4 13" id="KW-0813">Transport</keyword>
<evidence type="ECO:0000256" key="6">
    <source>
        <dbReference type="ARBA" id="ARBA00022692"/>
    </source>
</evidence>
<evidence type="ECO:0000256" key="7">
    <source>
        <dbReference type="ARBA" id="ARBA00022795"/>
    </source>
</evidence>
<name>A0A4R3MHM6_9HYPH</name>
<evidence type="ECO:0000256" key="14">
    <source>
        <dbReference type="SAM" id="MobiDB-lite"/>
    </source>
</evidence>
<evidence type="ECO:0000256" key="9">
    <source>
        <dbReference type="ARBA" id="ARBA00022989"/>
    </source>
</evidence>
<evidence type="ECO:0000256" key="8">
    <source>
        <dbReference type="ARBA" id="ARBA00022927"/>
    </source>
</evidence>
<dbReference type="NCBIfam" id="TIGR00328">
    <property type="entry name" value="flhB"/>
    <property type="match status" value="1"/>
</dbReference>
<keyword evidence="10 13" id="KW-0472">Membrane</keyword>
<dbReference type="Gene3D" id="6.10.250.2080">
    <property type="match status" value="1"/>
</dbReference>
<dbReference type="GO" id="GO:0005886">
    <property type="term" value="C:plasma membrane"/>
    <property type="evidence" value="ECO:0007669"/>
    <property type="project" value="UniProtKB-SubCell"/>
</dbReference>
<dbReference type="OrthoDB" id="9807950at2"/>
<keyword evidence="5 13" id="KW-1003">Cell membrane</keyword>
<keyword evidence="16" id="KW-1185">Reference proteome</keyword>
<evidence type="ECO:0000256" key="4">
    <source>
        <dbReference type="ARBA" id="ARBA00022448"/>
    </source>
</evidence>
<feature type="compositionally biased region" description="Basic and acidic residues" evidence="14">
    <location>
        <begin position="10"/>
        <end position="24"/>
    </location>
</feature>
<evidence type="ECO:0000256" key="3">
    <source>
        <dbReference type="ARBA" id="ARBA00021622"/>
    </source>
</evidence>
<keyword evidence="15" id="KW-0966">Cell projection</keyword>
<dbReference type="InterPro" id="IPR029025">
    <property type="entry name" value="T3SS_substrate_exporter_C"/>
</dbReference>
<feature type="transmembrane region" description="Helical" evidence="13">
    <location>
        <begin position="185"/>
        <end position="211"/>
    </location>
</feature>
<keyword evidence="15" id="KW-0282">Flagellum</keyword>
<dbReference type="Pfam" id="PF01312">
    <property type="entry name" value="Bac_export_2"/>
    <property type="match status" value="1"/>
</dbReference>
<feature type="transmembrane region" description="Helical" evidence="13">
    <location>
        <begin position="81"/>
        <end position="106"/>
    </location>
</feature>
<evidence type="ECO:0000256" key="12">
    <source>
        <dbReference type="ARBA" id="ARBA00025078"/>
    </source>
</evidence>
<evidence type="ECO:0000256" key="13">
    <source>
        <dbReference type="RuleBase" id="RU364091"/>
    </source>
</evidence>
<dbReference type="Proteomes" id="UP000295678">
    <property type="component" value="Unassembled WGS sequence"/>
</dbReference>
<evidence type="ECO:0000256" key="5">
    <source>
        <dbReference type="ARBA" id="ARBA00022475"/>
    </source>
</evidence>